<dbReference type="InterPro" id="IPR001789">
    <property type="entry name" value="Sig_transdc_resp-reg_receiver"/>
</dbReference>
<evidence type="ECO:0000256" key="2">
    <source>
        <dbReference type="ARBA" id="ARBA00023012"/>
    </source>
</evidence>
<dbReference type="GO" id="GO:0000976">
    <property type="term" value="F:transcription cis-regulatory region binding"/>
    <property type="evidence" value="ECO:0007669"/>
    <property type="project" value="TreeGrafter"/>
</dbReference>
<dbReference type="GO" id="GO:0000156">
    <property type="term" value="F:phosphorelay response regulator activity"/>
    <property type="evidence" value="ECO:0007669"/>
    <property type="project" value="TreeGrafter"/>
</dbReference>
<feature type="modified residue" description="4-aspartylphosphate" evidence="6">
    <location>
        <position position="55"/>
    </location>
</feature>
<evidence type="ECO:0000313" key="11">
    <source>
        <dbReference type="Proteomes" id="UP000503313"/>
    </source>
</evidence>
<keyword evidence="2" id="KW-0902">Two-component regulatory system</keyword>
<dbReference type="PROSITE" id="PS51755">
    <property type="entry name" value="OMPR_PHOB"/>
    <property type="match status" value="1"/>
</dbReference>
<dbReference type="Gene3D" id="1.10.10.10">
    <property type="entry name" value="Winged helix-like DNA-binding domain superfamily/Winged helix DNA-binding domain"/>
    <property type="match status" value="1"/>
</dbReference>
<dbReference type="Pfam" id="PF00072">
    <property type="entry name" value="Response_reg"/>
    <property type="match status" value="1"/>
</dbReference>
<dbReference type="KEGG" id="adz:ADFLV_1417"/>
<proteinExistence type="predicted"/>
<dbReference type="SMART" id="SM00862">
    <property type="entry name" value="Trans_reg_C"/>
    <property type="match status" value="1"/>
</dbReference>
<evidence type="ECO:0000256" key="1">
    <source>
        <dbReference type="ARBA" id="ARBA00022553"/>
    </source>
</evidence>
<reference evidence="10 11" key="1">
    <citation type="submission" date="2020-05" db="EMBL/GenBank/DDBJ databases">
        <title>Complete genome sequencing of Campylobacter and Arcobacter type strains.</title>
        <authorList>
            <person name="Miller W.G."/>
            <person name="Yee E."/>
        </authorList>
    </citation>
    <scope>NUCLEOTIDE SEQUENCE [LARGE SCALE GENOMIC DNA]</scope>
    <source>
        <strain evidence="10 11">LMG 25694</strain>
    </source>
</reference>
<evidence type="ECO:0000256" key="6">
    <source>
        <dbReference type="PROSITE-ProRule" id="PRU00169"/>
    </source>
</evidence>
<dbReference type="PANTHER" id="PTHR48111:SF1">
    <property type="entry name" value="TWO-COMPONENT RESPONSE REGULATOR ORR33"/>
    <property type="match status" value="1"/>
</dbReference>
<dbReference type="GO" id="GO:0006355">
    <property type="term" value="P:regulation of DNA-templated transcription"/>
    <property type="evidence" value="ECO:0007669"/>
    <property type="project" value="InterPro"/>
</dbReference>
<dbReference type="CDD" id="cd00383">
    <property type="entry name" value="trans_reg_C"/>
    <property type="match status" value="1"/>
</dbReference>
<keyword evidence="5" id="KW-0804">Transcription</keyword>
<dbReference type="SMART" id="SM00448">
    <property type="entry name" value="REC"/>
    <property type="match status" value="1"/>
</dbReference>
<keyword evidence="11" id="KW-1185">Reference proteome</keyword>
<dbReference type="SUPFAM" id="SSF46894">
    <property type="entry name" value="C-terminal effector domain of the bipartite response regulators"/>
    <property type="match status" value="1"/>
</dbReference>
<dbReference type="RefSeq" id="WP_014474127.1">
    <property type="nucleotide sequence ID" value="NZ_CP053835.1"/>
</dbReference>
<dbReference type="PANTHER" id="PTHR48111">
    <property type="entry name" value="REGULATOR OF RPOS"/>
    <property type="match status" value="1"/>
</dbReference>
<keyword evidence="3" id="KW-0805">Transcription regulation</keyword>
<gene>
    <name evidence="10" type="ORF">ADFLV_1417</name>
</gene>
<feature type="DNA-binding region" description="OmpR/PhoB-type" evidence="7">
    <location>
        <begin position="133"/>
        <end position="226"/>
    </location>
</feature>
<feature type="domain" description="Response regulatory" evidence="8">
    <location>
        <begin position="5"/>
        <end position="120"/>
    </location>
</feature>
<dbReference type="InterPro" id="IPR016032">
    <property type="entry name" value="Sig_transdc_resp-reg_C-effctor"/>
</dbReference>
<evidence type="ECO:0000256" key="5">
    <source>
        <dbReference type="ARBA" id="ARBA00023163"/>
    </source>
</evidence>
<dbReference type="CDD" id="cd17534">
    <property type="entry name" value="REC_DC-like"/>
    <property type="match status" value="1"/>
</dbReference>
<dbReference type="GO" id="GO:0005829">
    <property type="term" value="C:cytosol"/>
    <property type="evidence" value="ECO:0007669"/>
    <property type="project" value="TreeGrafter"/>
</dbReference>
<evidence type="ECO:0000256" key="3">
    <source>
        <dbReference type="ARBA" id="ARBA00023015"/>
    </source>
</evidence>
<evidence type="ECO:0000259" key="8">
    <source>
        <dbReference type="PROSITE" id="PS50110"/>
    </source>
</evidence>
<dbReference type="InterPro" id="IPR011006">
    <property type="entry name" value="CheY-like_superfamily"/>
</dbReference>
<dbReference type="Pfam" id="PF00486">
    <property type="entry name" value="Trans_reg_C"/>
    <property type="match status" value="1"/>
</dbReference>
<protein>
    <submittedName>
        <fullName evidence="10">Two-component system response regulator</fullName>
    </submittedName>
</protein>
<dbReference type="Gene3D" id="3.40.50.2300">
    <property type="match status" value="1"/>
</dbReference>
<dbReference type="InterPro" id="IPR001867">
    <property type="entry name" value="OmpR/PhoB-type_DNA-bd"/>
</dbReference>
<dbReference type="InterPro" id="IPR039420">
    <property type="entry name" value="WalR-like"/>
</dbReference>
<dbReference type="AlphaFoldDB" id="A0AAE7BGD7"/>
<dbReference type="GO" id="GO:0032993">
    <property type="term" value="C:protein-DNA complex"/>
    <property type="evidence" value="ECO:0007669"/>
    <property type="project" value="TreeGrafter"/>
</dbReference>
<evidence type="ECO:0000256" key="4">
    <source>
        <dbReference type="ARBA" id="ARBA00023125"/>
    </source>
</evidence>
<organism evidence="10 11">
    <name type="scientific">Arcobacter defluvii</name>
    <dbReference type="NCBI Taxonomy" id="873191"/>
    <lineage>
        <taxon>Bacteria</taxon>
        <taxon>Pseudomonadati</taxon>
        <taxon>Campylobacterota</taxon>
        <taxon>Epsilonproteobacteria</taxon>
        <taxon>Campylobacterales</taxon>
        <taxon>Arcobacteraceae</taxon>
        <taxon>Arcobacter</taxon>
    </lineage>
</organism>
<evidence type="ECO:0000259" key="9">
    <source>
        <dbReference type="PROSITE" id="PS51755"/>
    </source>
</evidence>
<dbReference type="Proteomes" id="UP000503313">
    <property type="component" value="Chromosome"/>
</dbReference>
<evidence type="ECO:0000256" key="7">
    <source>
        <dbReference type="PROSITE-ProRule" id="PRU01091"/>
    </source>
</evidence>
<accession>A0AAE7BGD7</accession>
<dbReference type="SUPFAM" id="SSF52172">
    <property type="entry name" value="CheY-like"/>
    <property type="match status" value="1"/>
</dbReference>
<name>A0AAE7BGD7_9BACT</name>
<sequence length="226" mass="26225">MKKKKILIVEDESIVALDIKRTLEKLDYEITNTAFDYQGAINSVLSNKPDLILMDVNLGKSKDGIETAKKIKTFEDIPIIYLTAFSDEETINRAIQTKPVSYLIKPFKRDELKSNIMLGLYKNEEIEDIFYDENLLLIGENYYFNKKEDRLYFKSLPINLGSKEVLLLKILLESRGQIVTIKDLESLIWGENSISSSTLRTLIYRLRTKLEYKFVETIPYVGCRIC</sequence>
<keyword evidence="4 7" id="KW-0238">DNA-binding</keyword>
<evidence type="ECO:0000313" key="10">
    <source>
        <dbReference type="EMBL" id="QKF77446.1"/>
    </source>
</evidence>
<dbReference type="InterPro" id="IPR036388">
    <property type="entry name" value="WH-like_DNA-bd_sf"/>
</dbReference>
<dbReference type="EMBL" id="CP053835">
    <property type="protein sequence ID" value="QKF77446.1"/>
    <property type="molecule type" value="Genomic_DNA"/>
</dbReference>
<keyword evidence="1 6" id="KW-0597">Phosphoprotein</keyword>
<feature type="domain" description="OmpR/PhoB-type" evidence="9">
    <location>
        <begin position="133"/>
        <end position="226"/>
    </location>
</feature>
<dbReference type="PROSITE" id="PS50110">
    <property type="entry name" value="RESPONSE_REGULATORY"/>
    <property type="match status" value="1"/>
</dbReference>